<dbReference type="EMBL" id="JAPFFF010000014">
    <property type="protein sequence ID" value="KAK8870553.1"/>
    <property type="molecule type" value="Genomic_DNA"/>
</dbReference>
<dbReference type="InterPro" id="IPR011990">
    <property type="entry name" value="TPR-like_helical_dom_sf"/>
</dbReference>
<keyword evidence="4" id="KW-0808">Transferase</keyword>
<proteinExistence type="inferred from homology"/>
<dbReference type="Gene3D" id="1.25.40.10">
    <property type="entry name" value="Tetratricopeptide repeat domain"/>
    <property type="match status" value="2"/>
</dbReference>
<evidence type="ECO:0000313" key="4">
    <source>
        <dbReference type="EMBL" id="KAK8870553.1"/>
    </source>
</evidence>
<organism evidence="4 5">
    <name type="scientific">Tritrichomonas musculus</name>
    <dbReference type="NCBI Taxonomy" id="1915356"/>
    <lineage>
        <taxon>Eukaryota</taxon>
        <taxon>Metamonada</taxon>
        <taxon>Parabasalia</taxon>
        <taxon>Tritrichomonadida</taxon>
        <taxon>Tritrichomonadidae</taxon>
        <taxon>Tritrichomonas</taxon>
    </lineage>
</organism>
<gene>
    <name evidence="4" type="ORF">M9Y10_008439</name>
</gene>
<dbReference type="Pfam" id="PF00069">
    <property type="entry name" value="Pkinase"/>
    <property type="match status" value="1"/>
</dbReference>
<keyword evidence="5" id="KW-1185">Reference proteome</keyword>
<dbReference type="Gene3D" id="1.10.510.10">
    <property type="entry name" value="Transferase(Phosphotransferase) domain 1"/>
    <property type="match status" value="1"/>
</dbReference>
<keyword evidence="4" id="KW-0675">Receptor</keyword>
<comment type="caution">
    <text evidence="4">The sequence shown here is derived from an EMBL/GenBank/DDBJ whole genome shotgun (WGS) entry which is preliminary data.</text>
</comment>
<feature type="binding site" evidence="2">
    <location>
        <position position="248"/>
    </location>
    <ligand>
        <name>ATP</name>
        <dbReference type="ChEBI" id="CHEBI:30616"/>
    </ligand>
</feature>
<dbReference type="InterPro" id="IPR017441">
    <property type="entry name" value="Protein_kinase_ATP_BS"/>
</dbReference>
<keyword evidence="2" id="KW-0547">Nucleotide-binding</keyword>
<keyword evidence="4" id="KW-0418">Kinase</keyword>
<dbReference type="SUPFAM" id="SSF81901">
    <property type="entry name" value="HCP-like"/>
    <property type="match status" value="2"/>
</dbReference>
<dbReference type="GO" id="GO:0016301">
    <property type="term" value="F:kinase activity"/>
    <property type="evidence" value="ECO:0007669"/>
    <property type="project" value="UniProtKB-KW"/>
</dbReference>
<name>A0ABR2IY28_9EUKA</name>
<sequence length="739" mass="85038">MSNSQPIYILNDDVDLHQVIHPNIMYRFHLFSNFEIDSIYINSISSEHFSSICKTAFFDPLITYSFSNISETLYFIFVCQNLCSIIEIDDEQIFTKFLSSLEKVTLVPSKKKDISILQKYIENPKFLFLDEDEVLNSQYDAKELKRKYFLINELVFDEQLTLSRFLFLSLLTLFNFFLRRNYFPTLAFKDPSFLFPPRIQSQSKSGEKKKIPKLQDSDFLKIRIIGYGSHGVVSLAVHKTTGFLYAIKTIMNLKYYSAGLLCFEKNYHSRIIHCYGTISQGMNKAFVLDFMSNGSLKDKMITDPNLKSKIIYQILFALDYLHSFGLIHCDINPSSIVLNRDFDAYLTSFSHTRDYVSLDKKTISIGTLHFMAPEIITGSSQYSFQSDIYSLGVLIYEFTTGKKPYEKLTLLEAMKRGAVGDIDRLRVTEGPITKLYDYCTSSKEGSRSTSFILRRMFESEQLFYANADEDVVIEFIEKVKKQQLIDEETCDEEILVNSDKRNDFIFIINEANDGNPNAQYNMGLMYQNGWIVNQNDQIAFEWFLKSANQNYSLSLLEVGLVYHKKADKAKIPFDYQKAFEMYKKAAEQDLSDALNGIGELYLEGHLPEGEENLNSINEAYKYFLKASDKGNHMSQCNLGKLFLSGKIGDINIEKSLEYFNLAASQGNPEAEVSLAKIYSEGKFVPKDDALAARFYKKASYHKRPDAMIEYGKMLLEGRGVNVNVNEGHMWIKKAEDLKL</sequence>
<evidence type="ECO:0000256" key="2">
    <source>
        <dbReference type="PROSITE-ProRule" id="PRU10141"/>
    </source>
</evidence>
<dbReference type="InterPro" id="IPR050767">
    <property type="entry name" value="Sel1_AlgK"/>
</dbReference>
<protein>
    <submittedName>
        <fullName evidence="4">Receptor-interacting serine/threonine-protein kinase 1</fullName>
    </submittedName>
</protein>
<comment type="similarity">
    <text evidence="1">Belongs to the sel-1 family.</text>
</comment>
<accession>A0ABR2IY28</accession>
<evidence type="ECO:0000256" key="1">
    <source>
        <dbReference type="ARBA" id="ARBA00038101"/>
    </source>
</evidence>
<dbReference type="PANTHER" id="PTHR11102">
    <property type="entry name" value="SEL-1-LIKE PROTEIN"/>
    <property type="match status" value="1"/>
</dbReference>
<evidence type="ECO:0000313" key="5">
    <source>
        <dbReference type="Proteomes" id="UP001470230"/>
    </source>
</evidence>
<reference evidence="4 5" key="1">
    <citation type="submission" date="2024-04" db="EMBL/GenBank/DDBJ databases">
        <title>Tritrichomonas musculus Genome.</title>
        <authorList>
            <person name="Alves-Ferreira E."/>
            <person name="Grigg M."/>
            <person name="Lorenzi H."/>
            <person name="Galac M."/>
        </authorList>
    </citation>
    <scope>NUCLEOTIDE SEQUENCE [LARGE SCALE GENOMIC DNA]</scope>
    <source>
        <strain evidence="4 5">EAF2021</strain>
    </source>
</reference>
<dbReference type="PANTHER" id="PTHR11102:SF160">
    <property type="entry name" value="ERAD-ASSOCIATED E3 UBIQUITIN-PROTEIN LIGASE COMPONENT HRD3"/>
    <property type="match status" value="1"/>
</dbReference>
<dbReference type="SMART" id="SM00671">
    <property type="entry name" value="SEL1"/>
    <property type="match status" value="6"/>
</dbReference>
<dbReference type="PROSITE" id="PS50011">
    <property type="entry name" value="PROTEIN_KINASE_DOM"/>
    <property type="match status" value="1"/>
</dbReference>
<dbReference type="InterPro" id="IPR000719">
    <property type="entry name" value="Prot_kinase_dom"/>
</dbReference>
<dbReference type="Pfam" id="PF08238">
    <property type="entry name" value="Sel1"/>
    <property type="match status" value="6"/>
</dbReference>
<dbReference type="PROSITE" id="PS00107">
    <property type="entry name" value="PROTEIN_KINASE_ATP"/>
    <property type="match status" value="1"/>
</dbReference>
<dbReference type="InterPro" id="IPR011009">
    <property type="entry name" value="Kinase-like_dom_sf"/>
</dbReference>
<dbReference type="InterPro" id="IPR006597">
    <property type="entry name" value="Sel1-like"/>
</dbReference>
<dbReference type="SUPFAM" id="SSF56112">
    <property type="entry name" value="Protein kinase-like (PK-like)"/>
    <property type="match status" value="1"/>
</dbReference>
<keyword evidence="2" id="KW-0067">ATP-binding</keyword>
<evidence type="ECO:0000259" key="3">
    <source>
        <dbReference type="PROSITE" id="PS50011"/>
    </source>
</evidence>
<feature type="domain" description="Protein kinase" evidence="3">
    <location>
        <begin position="219"/>
        <end position="464"/>
    </location>
</feature>
<dbReference type="Proteomes" id="UP001470230">
    <property type="component" value="Unassembled WGS sequence"/>
</dbReference>